<evidence type="ECO:0000313" key="2">
    <source>
        <dbReference type="EMBL" id="BBP91776.1"/>
    </source>
</evidence>
<feature type="domain" description="Thiamine pyrophosphate enzyme TPP-binding" evidence="1">
    <location>
        <begin position="14"/>
        <end position="63"/>
    </location>
</feature>
<dbReference type="InterPro" id="IPR011766">
    <property type="entry name" value="TPP_enzyme_TPP-bd"/>
</dbReference>
<accession>A0A5S9MJI1</accession>
<dbReference type="PANTHER" id="PTHR42916:SF1">
    <property type="entry name" value="PROTEIN PHYLLO, CHLOROPLASTIC"/>
    <property type="match status" value="1"/>
</dbReference>
<evidence type="ECO:0000259" key="1">
    <source>
        <dbReference type="Pfam" id="PF02775"/>
    </source>
</evidence>
<dbReference type="EMBL" id="AP021906">
    <property type="protein sequence ID" value="BBP91776.1"/>
    <property type="molecule type" value="Genomic_DNA"/>
</dbReference>
<dbReference type="InterPro" id="IPR029061">
    <property type="entry name" value="THDP-binding"/>
</dbReference>
<proteinExistence type="predicted"/>
<sequence>MMANRGANGIDGVVSTALGTYAALKQPVTLVIGDLSFYHDMNGLLAAKLMDIPLTVVLINNDGGRYLFFPSAGV</sequence>
<gene>
    <name evidence="2" type="ORF">BsIDN1_53940</name>
</gene>
<protein>
    <recommendedName>
        <fullName evidence="1">Thiamine pyrophosphate enzyme TPP-binding domain-containing protein</fullName>
    </recommendedName>
</protein>
<dbReference type="Proteomes" id="UP000464658">
    <property type="component" value="Chromosome"/>
</dbReference>
<dbReference type="Pfam" id="PF02775">
    <property type="entry name" value="TPP_enzyme_C"/>
    <property type="match status" value="1"/>
</dbReference>
<evidence type="ECO:0000313" key="3">
    <source>
        <dbReference type="Proteomes" id="UP000464658"/>
    </source>
</evidence>
<dbReference type="SUPFAM" id="SSF52518">
    <property type="entry name" value="Thiamin diphosphate-binding fold (THDP-binding)"/>
    <property type="match status" value="1"/>
</dbReference>
<dbReference type="AlphaFoldDB" id="A0A5S9MJI1"/>
<dbReference type="GO" id="GO:0003824">
    <property type="term" value="F:catalytic activity"/>
    <property type="evidence" value="ECO:0007669"/>
    <property type="project" value="InterPro"/>
</dbReference>
<reference evidence="2 3" key="1">
    <citation type="submission" date="2019-12" db="EMBL/GenBank/DDBJ databases">
        <title>Full genome sequence of a Bacillus safensis strain isolated from commercially available natto in Indonesia.</title>
        <authorList>
            <person name="Yoshida M."/>
            <person name="Uomi M."/>
            <person name="Waturangi D."/>
            <person name="Ekaputri J.J."/>
            <person name="Setiamarga D.H.E."/>
        </authorList>
    </citation>
    <scope>NUCLEOTIDE SEQUENCE [LARGE SCALE GENOMIC DNA]</scope>
    <source>
        <strain evidence="2 3">IDN1</strain>
    </source>
</reference>
<dbReference type="GO" id="GO:0030976">
    <property type="term" value="F:thiamine pyrophosphate binding"/>
    <property type="evidence" value="ECO:0007669"/>
    <property type="project" value="InterPro"/>
</dbReference>
<dbReference type="PANTHER" id="PTHR42916">
    <property type="entry name" value="2-SUCCINYL-5-ENOLPYRUVYL-6-HYDROXY-3-CYCLOHEXENE-1-CARBOXYLATE SYNTHASE"/>
    <property type="match status" value="1"/>
</dbReference>
<organism evidence="2 3">
    <name type="scientific">Bacillus safensis</name>
    <dbReference type="NCBI Taxonomy" id="561879"/>
    <lineage>
        <taxon>Bacteria</taxon>
        <taxon>Bacillati</taxon>
        <taxon>Bacillota</taxon>
        <taxon>Bacilli</taxon>
        <taxon>Bacillales</taxon>
        <taxon>Bacillaceae</taxon>
        <taxon>Bacillus</taxon>
    </lineage>
</organism>
<name>A0A5S9MJI1_BACIA</name>
<dbReference type="Gene3D" id="3.40.50.970">
    <property type="match status" value="1"/>
</dbReference>